<gene>
    <name evidence="1" type="ORF">BOLC3T19458H</name>
</gene>
<dbReference type="EMBL" id="LR031872">
    <property type="protein sequence ID" value="VDC97273.1"/>
    <property type="molecule type" value="Genomic_DNA"/>
</dbReference>
<accession>A0A3P6B9U8</accession>
<reference evidence="1" key="1">
    <citation type="submission" date="2018-11" db="EMBL/GenBank/DDBJ databases">
        <authorList>
            <consortium name="Genoscope - CEA"/>
            <person name="William W."/>
        </authorList>
    </citation>
    <scope>NUCLEOTIDE SEQUENCE</scope>
</reference>
<sequence length="51" mass="5901">MVMLASRVFHGHTRGIQRCLSQVFTLHQGIQCPFILTGPSQWHPRINLHHL</sequence>
<dbReference type="AlphaFoldDB" id="A0A3P6B9U8"/>
<name>A0A3P6B9U8_BRAOL</name>
<protein>
    <submittedName>
        <fullName evidence="1">Uncharacterized protein</fullName>
    </submittedName>
</protein>
<evidence type="ECO:0000313" key="1">
    <source>
        <dbReference type="EMBL" id="VDC97273.1"/>
    </source>
</evidence>
<proteinExistence type="predicted"/>
<organism evidence="1">
    <name type="scientific">Brassica oleracea</name>
    <name type="common">Wild cabbage</name>
    <dbReference type="NCBI Taxonomy" id="3712"/>
    <lineage>
        <taxon>Eukaryota</taxon>
        <taxon>Viridiplantae</taxon>
        <taxon>Streptophyta</taxon>
        <taxon>Embryophyta</taxon>
        <taxon>Tracheophyta</taxon>
        <taxon>Spermatophyta</taxon>
        <taxon>Magnoliopsida</taxon>
        <taxon>eudicotyledons</taxon>
        <taxon>Gunneridae</taxon>
        <taxon>Pentapetalae</taxon>
        <taxon>rosids</taxon>
        <taxon>malvids</taxon>
        <taxon>Brassicales</taxon>
        <taxon>Brassicaceae</taxon>
        <taxon>Brassiceae</taxon>
        <taxon>Brassica</taxon>
    </lineage>
</organism>